<dbReference type="Gene3D" id="1.10.10.10">
    <property type="entry name" value="Winged helix-like DNA-binding domain superfamily/Winged helix DNA-binding domain"/>
    <property type="match status" value="1"/>
</dbReference>
<evidence type="ECO:0000256" key="2">
    <source>
        <dbReference type="ARBA" id="ARBA00023012"/>
    </source>
</evidence>
<feature type="DNA-binding region" description="OmpR/PhoB-type" evidence="7">
    <location>
        <begin position="113"/>
        <end position="212"/>
    </location>
</feature>
<accession>A0ABW0SDN3</accession>
<dbReference type="EMBL" id="JBHSNA010000010">
    <property type="protein sequence ID" value="MFC5567041.1"/>
    <property type="molecule type" value="Genomic_DNA"/>
</dbReference>
<protein>
    <submittedName>
        <fullName evidence="10">Response regulator transcription factor</fullName>
    </submittedName>
</protein>
<evidence type="ECO:0000259" key="9">
    <source>
        <dbReference type="PROSITE" id="PS51755"/>
    </source>
</evidence>
<evidence type="ECO:0000256" key="4">
    <source>
        <dbReference type="ARBA" id="ARBA00023125"/>
    </source>
</evidence>
<reference evidence="11" key="1">
    <citation type="journal article" date="2019" name="Int. J. Syst. Evol. Microbiol.">
        <title>The Global Catalogue of Microorganisms (GCM) 10K type strain sequencing project: providing services to taxonomists for standard genome sequencing and annotation.</title>
        <authorList>
            <consortium name="The Broad Institute Genomics Platform"/>
            <consortium name="The Broad Institute Genome Sequencing Center for Infectious Disease"/>
            <person name="Wu L."/>
            <person name="Ma J."/>
        </authorList>
    </citation>
    <scope>NUCLEOTIDE SEQUENCE [LARGE SCALE GENOMIC DNA]</scope>
    <source>
        <strain evidence="11">KACC 11588</strain>
    </source>
</reference>
<dbReference type="PROSITE" id="PS51755">
    <property type="entry name" value="OMPR_PHOB"/>
    <property type="match status" value="1"/>
</dbReference>
<dbReference type="InterPro" id="IPR039420">
    <property type="entry name" value="WalR-like"/>
</dbReference>
<dbReference type="SUPFAM" id="SSF52172">
    <property type="entry name" value="CheY-like"/>
    <property type="match status" value="1"/>
</dbReference>
<comment type="caution">
    <text evidence="10">The sequence shown here is derived from an EMBL/GenBank/DDBJ whole genome shotgun (WGS) entry which is preliminary data.</text>
</comment>
<dbReference type="Gene3D" id="3.40.50.2300">
    <property type="match status" value="1"/>
</dbReference>
<evidence type="ECO:0000256" key="6">
    <source>
        <dbReference type="PROSITE-ProRule" id="PRU00169"/>
    </source>
</evidence>
<evidence type="ECO:0000313" key="11">
    <source>
        <dbReference type="Proteomes" id="UP001596056"/>
    </source>
</evidence>
<feature type="modified residue" description="4-aspartylphosphate" evidence="6">
    <location>
        <position position="40"/>
    </location>
</feature>
<dbReference type="InterPro" id="IPR001867">
    <property type="entry name" value="OmpR/PhoB-type_DNA-bd"/>
</dbReference>
<keyword evidence="11" id="KW-1185">Reference proteome</keyword>
<keyword evidence="1 6" id="KW-0597">Phosphoprotein</keyword>
<sequence>MRRSVEMMLQHAKMNPFATDTGEEAIDLARMYDYDLILLDLTLPDLSGHEVLRRLRHARIQTPVLILTGADDMDNRLRSFGTGADDYLTKPFDRAELVARIQAIVRRSKGHAHSTVRLGRLVIDLDAKRVDVDHEPVPLTVKEYQMMELLALRKGTTVTKEMFLNHLYGGLDEPELKIIDVFICKLRKKLDKALGHAAPVETVWGRGYLLRDLQAAAEGNGCVPAATDEPRVAA</sequence>
<dbReference type="InterPro" id="IPR036388">
    <property type="entry name" value="WH-like_DNA-bd_sf"/>
</dbReference>
<evidence type="ECO:0000313" key="10">
    <source>
        <dbReference type="EMBL" id="MFC5567041.1"/>
    </source>
</evidence>
<dbReference type="InterPro" id="IPR011006">
    <property type="entry name" value="CheY-like_superfamily"/>
</dbReference>
<organism evidence="10 11">
    <name type="scientific">Rubellimicrobium aerolatum</name>
    <dbReference type="NCBI Taxonomy" id="490979"/>
    <lineage>
        <taxon>Bacteria</taxon>
        <taxon>Pseudomonadati</taxon>
        <taxon>Pseudomonadota</taxon>
        <taxon>Alphaproteobacteria</taxon>
        <taxon>Rhodobacterales</taxon>
        <taxon>Roseobacteraceae</taxon>
        <taxon>Rubellimicrobium</taxon>
    </lineage>
</organism>
<dbReference type="CDD" id="cd00383">
    <property type="entry name" value="trans_reg_C"/>
    <property type="match status" value="1"/>
</dbReference>
<gene>
    <name evidence="10" type="ORF">ACFPOC_11540</name>
</gene>
<keyword evidence="4 7" id="KW-0238">DNA-binding</keyword>
<dbReference type="Gene3D" id="6.10.250.690">
    <property type="match status" value="1"/>
</dbReference>
<dbReference type="Proteomes" id="UP001596056">
    <property type="component" value="Unassembled WGS sequence"/>
</dbReference>
<dbReference type="Pfam" id="PF00486">
    <property type="entry name" value="Trans_reg_C"/>
    <property type="match status" value="1"/>
</dbReference>
<evidence type="ECO:0000256" key="1">
    <source>
        <dbReference type="ARBA" id="ARBA00022553"/>
    </source>
</evidence>
<dbReference type="RefSeq" id="WP_377110098.1">
    <property type="nucleotide sequence ID" value="NZ_JBHSNA010000010.1"/>
</dbReference>
<dbReference type="SMART" id="SM00448">
    <property type="entry name" value="REC"/>
    <property type="match status" value="1"/>
</dbReference>
<proteinExistence type="predicted"/>
<dbReference type="PANTHER" id="PTHR48111:SF22">
    <property type="entry name" value="REGULATOR OF RPOS"/>
    <property type="match status" value="1"/>
</dbReference>
<dbReference type="PROSITE" id="PS50110">
    <property type="entry name" value="RESPONSE_REGULATORY"/>
    <property type="match status" value="1"/>
</dbReference>
<evidence type="ECO:0000259" key="8">
    <source>
        <dbReference type="PROSITE" id="PS50110"/>
    </source>
</evidence>
<keyword evidence="2" id="KW-0902">Two-component regulatory system</keyword>
<evidence type="ECO:0000256" key="7">
    <source>
        <dbReference type="PROSITE-ProRule" id="PRU01091"/>
    </source>
</evidence>
<feature type="domain" description="Response regulatory" evidence="8">
    <location>
        <begin position="1"/>
        <end position="105"/>
    </location>
</feature>
<dbReference type="PANTHER" id="PTHR48111">
    <property type="entry name" value="REGULATOR OF RPOS"/>
    <property type="match status" value="1"/>
</dbReference>
<dbReference type="InterPro" id="IPR001789">
    <property type="entry name" value="Sig_transdc_resp-reg_receiver"/>
</dbReference>
<dbReference type="SMART" id="SM00862">
    <property type="entry name" value="Trans_reg_C"/>
    <property type="match status" value="1"/>
</dbReference>
<dbReference type="Pfam" id="PF00072">
    <property type="entry name" value="Response_reg"/>
    <property type="match status" value="1"/>
</dbReference>
<feature type="domain" description="OmpR/PhoB-type" evidence="9">
    <location>
        <begin position="113"/>
        <end position="212"/>
    </location>
</feature>
<evidence type="ECO:0000256" key="3">
    <source>
        <dbReference type="ARBA" id="ARBA00023015"/>
    </source>
</evidence>
<keyword evidence="5" id="KW-0804">Transcription</keyword>
<keyword evidence="3" id="KW-0805">Transcription regulation</keyword>
<name>A0ABW0SDN3_9RHOB</name>
<evidence type="ECO:0000256" key="5">
    <source>
        <dbReference type="ARBA" id="ARBA00023163"/>
    </source>
</evidence>